<evidence type="ECO:0000313" key="11">
    <source>
        <dbReference type="Proteomes" id="UP000199158"/>
    </source>
</evidence>
<feature type="domain" description="Nucleoside phosphorylase" evidence="9">
    <location>
        <begin position="26"/>
        <end position="274"/>
    </location>
</feature>
<comment type="catalytic activity">
    <reaction evidence="6">
        <text>a purine 2'-deoxy-D-ribonucleoside + phosphate = a purine nucleobase + 2-deoxy-alpha-D-ribose 1-phosphate</text>
        <dbReference type="Rhea" id="RHEA:36431"/>
        <dbReference type="ChEBI" id="CHEBI:26386"/>
        <dbReference type="ChEBI" id="CHEBI:43474"/>
        <dbReference type="ChEBI" id="CHEBI:57259"/>
        <dbReference type="ChEBI" id="CHEBI:142361"/>
        <dbReference type="EC" id="2.4.2.1"/>
    </reaction>
</comment>
<keyword evidence="4 7" id="KW-0328">Glycosyltransferase</keyword>
<sequence length="276" mass="30675">MQKYTYEFYKESADYILSKIPHKPEVALILGSSLGSLADEIEDQIVIDYKDIPNFLVSTVESHASKLIFGKLAGKYVVCMSGRFHYYEGYDFEQLAAPIRVFKLIGVQKTILTNAAGAVNKAYKVGDIMIINDHIKLMGASPMRGPNIPEFGLRFFDTCEMYTPSLRKLAMDCAKKLGQEYRMHDGVYFFWMGPQFETPAEIRAIRTLGGDAVGMSTVTEALTAAHCGMDLLALSLMTNMAAGVLPQKLSGEEVSIAAHDASGRFKELLREIIKEM</sequence>
<feature type="binding site" evidence="8">
    <location>
        <position position="216"/>
    </location>
    <ligand>
        <name>phosphate</name>
        <dbReference type="ChEBI" id="CHEBI:43474"/>
    </ligand>
</feature>
<evidence type="ECO:0000256" key="6">
    <source>
        <dbReference type="ARBA" id="ARBA00048556"/>
    </source>
</evidence>
<dbReference type="PANTHER" id="PTHR11904">
    <property type="entry name" value="METHYLTHIOADENOSINE/PURINE NUCLEOSIDE PHOSPHORYLASE"/>
    <property type="match status" value="1"/>
</dbReference>
<dbReference type="InterPro" id="IPR000845">
    <property type="entry name" value="Nucleoside_phosphorylase_d"/>
</dbReference>
<dbReference type="Gene3D" id="3.40.50.1580">
    <property type="entry name" value="Nucleoside phosphorylase domain"/>
    <property type="match status" value="1"/>
</dbReference>
<feature type="binding site" evidence="8">
    <location>
        <begin position="83"/>
        <end position="85"/>
    </location>
    <ligand>
        <name>phosphate</name>
        <dbReference type="ChEBI" id="CHEBI:43474"/>
    </ligand>
</feature>
<feature type="binding site" evidence="8">
    <location>
        <position position="63"/>
    </location>
    <ligand>
        <name>phosphate</name>
        <dbReference type="ChEBI" id="CHEBI:43474"/>
    </ligand>
</feature>
<reference evidence="10 11" key="1">
    <citation type="submission" date="2016-10" db="EMBL/GenBank/DDBJ databases">
        <authorList>
            <person name="de Groot N.N."/>
        </authorList>
    </citation>
    <scope>NUCLEOTIDE SEQUENCE [LARGE SCALE GENOMIC DNA]</scope>
    <source>
        <strain evidence="10 11">CGMCC 1.5070</strain>
    </source>
</reference>
<evidence type="ECO:0000256" key="3">
    <source>
        <dbReference type="ARBA" id="ARBA00006751"/>
    </source>
</evidence>
<organism evidence="10 11">
    <name type="scientific">Hydrogenoanaerobacterium saccharovorans</name>
    <dbReference type="NCBI Taxonomy" id="474960"/>
    <lineage>
        <taxon>Bacteria</taxon>
        <taxon>Bacillati</taxon>
        <taxon>Bacillota</taxon>
        <taxon>Clostridia</taxon>
        <taxon>Eubacteriales</taxon>
        <taxon>Oscillospiraceae</taxon>
        <taxon>Hydrogenoanaerobacterium</taxon>
    </lineage>
</organism>
<dbReference type="GO" id="GO:0005737">
    <property type="term" value="C:cytoplasm"/>
    <property type="evidence" value="ECO:0007669"/>
    <property type="project" value="TreeGrafter"/>
</dbReference>
<dbReference type="EMBL" id="FOCG01000002">
    <property type="protein sequence ID" value="SEN02496.1"/>
    <property type="molecule type" value="Genomic_DNA"/>
</dbReference>
<dbReference type="InterPro" id="IPR011268">
    <property type="entry name" value="Purine_phosphorylase"/>
</dbReference>
<dbReference type="EC" id="2.4.2.1" evidence="7"/>
<accession>A0A1H8D5N3</accession>
<feature type="binding site" evidence="8">
    <location>
        <position position="239"/>
    </location>
    <ligand>
        <name>a purine D-ribonucleoside</name>
        <dbReference type="ChEBI" id="CHEBI:142355"/>
    </ligand>
</feature>
<keyword evidence="11" id="KW-1185">Reference proteome</keyword>
<evidence type="ECO:0000313" key="10">
    <source>
        <dbReference type="EMBL" id="SEN02496.1"/>
    </source>
</evidence>
<evidence type="ECO:0000259" key="9">
    <source>
        <dbReference type="Pfam" id="PF01048"/>
    </source>
</evidence>
<dbReference type="UniPathway" id="UPA00606"/>
<evidence type="ECO:0000256" key="8">
    <source>
        <dbReference type="PIRSR" id="PIRSR000477-2"/>
    </source>
</evidence>
<evidence type="ECO:0000256" key="2">
    <source>
        <dbReference type="ARBA" id="ARBA00005058"/>
    </source>
</evidence>
<dbReference type="GO" id="GO:0004731">
    <property type="term" value="F:purine-nucleoside phosphorylase activity"/>
    <property type="evidence" value="ECO:0007669"/>
    <property type="project" value="UniProtKB-EC"/>
</dbReference>
<dbReference type="OrthoDB" id="1523230at2"/>
<dbReference type="NCBIfam" id="TIGR01697">
    <property type="entry name" value="PNPH-PUNA-XAPA"/>
    <property type="match status" value="1"/>
</dbReference>
<evidence type="ECO:0000256" key="4">
    <source>
        <dbReference type="ARBA" id="ARBA00022676"/>
    </source>
</evidence>
<dbReference type="NCBIfam" id="TIGR01700">
    <property type="entry name" value="PNPH"/>
    <property type="match status" value="1"/>
</dbReference>
<dbReference type="AlphaFoldDB" id="A0A1H8D5N3"/>
<evidence type="ECO:0000256" key="5">
    <source>
        <dbReference type="ARBA" id="ARBA00022679"/>
    </source>
</evidence>
<dbReference type="STRING" id="474960.SAMN05216180_2526"/>
<dbReference type="Proteomes" id="UP000199158">
    <property type="component" value="Unassembled WGS sequence"/>
</dbReference>
<gene>
    <name evidence="10" type="ORF">SAMN05216180_2526</name>
</gene>
<dbReference type="SUPFAM" id="SSF53167">
    <property type="entry name" value="Purine and uridine phosphorylases"/>
    <property type="match status" value="1"/>
</dbReference>
<name>A0A1H8D5N3_9FIRM</name>
<dbReference type="GO" id="GO:0009116">
    <property type="term" value="P:nucleoside metabolic process"/>
    <property type="evidence" value="ECO:0007669"/>
    <property type="project" value="InterPro"/>
</dbReference>
<feature type="binding site" evidence="8">
    <location>
        <position position="115"/>
    </location>
    <ligand>
        <name>phosphate</name>
        <dbReference type="ChEBI" id="CHEBI:43474"/>
    </ligand>
</feature>
<protein>
    <recommendedName>
        <fullName evidence="7">Purine nucleoside phosphorylase</fullName>
        <ecNumber evidence="7">2.4.2.1</ecNumber>
    </recommendedName>
    <alternativeName>
        <fullName evidence="7">Inosine-guanosine phosphorylase</fullName>
    </alternativeName>
</protein>
<feature type="binding site" evidence="8">
    <location>
        <position position="197"/>
    </location>
    <ligand>
        <name>a purine D-ribonucleoside</name>
        <dbReference type="ChEBI" id="CHEBI:142355"/>
    </ligand>
</feature>
<dbReference type="PIRSF" id="PIRSF000477">
    <property type="entry name" value="PurNPase"/>
    <property type="match status" value="1"/>
</dbReference>
<comment type="similarity">
    <text evidence="3 7">Belongs to the PNP/MTAP phosphorylase family.</text>
</comment>
<dbReference type="NCBIfam" id="NF006054">
    <property type="entry name" value="PRK08202.1"/>
    <property type="match status" value="1"/>
</dbReference>
<dbReference type="Pfam" id="PF01048">
    <property type="entry name" value="PNP_UDP_1"/>
    <property type="match status" value="1"/>
</dbReference>
<dbReference type="InterPro" id="IPR011270">
    <property type="entry name" value="Pur_Nuc_Pase_Ino/Guo-sp"/>
</dbReference>
<dbReference type="CDD" id="cd09009">
    <property type="entry name" value="PNP-EcPNPII_like"/>
    <property type="match status" value="1"/>
</dbReference>
<evidence type="ECO:0000256" key="1">
    <source>
        <dbReference type="ARBA" id="ARBA00002678"/>
    </source>
</evidence>
<dbReference type="RefSeq" id="WP_092755701.1">
    <property type="nucleotide sequence ID" value="NZ_FOCG01000002.1"/>
</dbReference>
<dbReference type="InterPro" id="IPR035994">
    <property type="entry name" value="Nucleoside_phosphorylase_sf"/>
</dbReference>
<keyword evidence="5 7" id="KW-0808">Transferase</keyword>
<evidence type="ECO:0000256" key="7">
    <source>
        <dbReference type="PIRNR" id="PIRNR000477"/>
    </source>
</evidence>
<comment type="function">
    <text evidence="1">The purine nucleoside phosphorylases catalyze the phosphorolytic breakdown of the N-glycosidic bond in the beta-(deoxy)ribonucleoside molecules, with the formation of the corresponding free purine bases and pentose-1-phosphate. Cleaves guanosine, inosine, 2'-deoxyguanosine and 2'-deoxyinosine.</text>
</comment>
<feature type="binding site" evidence="8">
    <location>
        <position position="32"/>
    </location>
    <ligand>
        <name>phosphate</name>
        <dbReference type="ChEBI" id="CHEBI:43474"/>
    </ligand>
</feature>
<dbReference type="PANTHER" id="PTHR11904:SF9">
    <property type="entry name" value="PURINE NUCLEOSIDE PHOSPHORYLASE-RELATED"/>
    <property type="match status" value="1"/>
</dbReference>
<comment type="pathway">
    <text evidence="2 7">Purine metabolism; purine nucleoside salvage.</text>
</comment>
<proteinExistence type="inferred from homology"/>